<dbReference type="SUPFAM" id="SSF53927">
    <property type="entry name" value="Cytidine deaminase-like"/>
    <property type="match status" value="1"/>
</dbReference>
<dbReference type="AlphaFoldDB" id="A0A7S3K2C7"/>
<dbReference type="InterPro" id="IPR016193">
    <property type="entry name" value="Cytidine_deaminase-like"/>
</dbReference>
<evidence type="ECO:0000256" key="1">
    <source>
        <dbReference type="SAM" id="Phobius"/>
    </source>
</evidence>
<dbReference type="Gene3D" id="3.40.140.10">
    <property type="entry name" value="Cytidine Deaminase, domain 2"/>
    <property type="match status" value="1"/>
</dbReference>
<dbReference type="Pfam" id="PF14421">
    <property type="entry name" value="LmjF365940-deam"/>
    <property type="match status" value="1"/>
</dbReference>
<dbReference type="InterPro" id="IPR032723">
    <property type="entry name" value="Deaminase_LmjF365940"/>
</dbReference>
<organism evidence="2">
    <name type="scientific">Aureoumbra lagunensis</name>
    <dbReference type="NCBI Taxonomy" id="44058"/>
    <lineage>
        <taxon>Eukaryota</taxon>
        <taxon>Sar</taxon>
        <taxon>Stramenopiles</taxon>
        <taxon>Ochrophyta</taxon>
        <taxon>Pelagophyceae</taxon>
        <taxon>Pelagomonadales</taxon>
        <taxon>Aureoumbra</taxon>
    </lineage>
</organism>
<keyword evidence="1" id="KW-1133">Transmembrane helix</keyword>
<gene>
    <name evidence="2" type="ORF">ALAG00032_LOCUS10697</name>
</gene>
<dbReference type="GO" id="GO:0003824">
    <property type="term" value="F:catalytic activity"/>
    <property type="evidence" value="ECO:0007669"/>
    <property type="project" value="InterPro"/>
</dbReference>
<accession>A0A7S3K2C7</accession>
<keyword evidence="1" id="KW-0812">Transmembrane</keyword>
<name>A0A7S3K2C7_9STRA</name>
<protein>
    <submittedName>
        <fullName evidence="2">Uncharacterized protein</fullName>
    </submittedName>
</protein>
<keyword evidence="1" id="KW-0472">Membrane</keyword>
<proteinExistence type="predicted"/>
<dbReference type="EMBL" id="HBIJ01016048">
    <property type="protein sequence ID" value="CAE0369933.1"/>
    <property type="molecule type" value="Transcribed_RNA"/>
</dbReference>
<sequence>MIRTSFIRSFAAVTVVILSSFCTSVLVAVVLSKRKKKKQEDEVVKTPISTTTYIKNHSTPVAKLGHPPVSPGIFETTARKMLRGKNRKEKLRMIVKGQCTEVVQIKEKATTATPTKKQERVDLLVHNLSHSDVILCLGNENEEVLARPRFSKFAKTCKEVLQACSHEPVLAQTSRRELSQPAYPVVKSKMQTSPDFISDDDDKSFNSIDEGLDYEAGDSIMPAGMRLDTTRVQPWSAERVQEELKVRRGDVKPLLNNQEKYLSPRSIYLPLVAVVVRAWLTEICKPNSKRVVLLVTGTGTPRDESGVEDPRGNSTKAAADLAELMIKYGFRGIHQVVKLHSESNIFRYDENISFVRHELEPAIARIRSAVVCNQGNAPWAERFCVAVSSCDGAPARVATIQRSLRIYRPTGVHVWQPKTFWEHRVLSTDDVEVLPFEATETFPAQPSSILVQGSDLYRLVEATRSRAAHFHHVVMSDMNNDLATFWHRKSRRIVLAVLLVKKFENDSGIFYSGTNMEVSMPTGSLCAERNAIGSALADDLGLMRHHLKLLAVLGLHLPPDRGGAATVIASTSEGGLESTGTSPASSPRAASLSEHYLQSLEQEVQTGLRATSSDNDMRRHVVKSYPKINLNDTTTPSATSRVYEVHQQDFNPLKPCGSCAEWLKKIAAVNPDFAVVTFTDASCRGYYVESAALF</sequence>
<evidence type="ECO:0000313" key="2">
    <source>
        <dbReference type="EMBL" id="CAE0369933.1"/>
    </source>
</evidence>
<reference evidence="2" key="1">
    <citation type="submission" date="2021-01" db="EMBL/GenBank/DDBJ databases">
        <authorList>
            <person name="Corre E."/>
            <person name="Pelletier E."/>
            <person name="Niang G."/>
            <person name="Scheremetjew M."/>
            <person name="Finn R."/>
            <person name="Kale V."/>
            <person name="Holt S."/>
            <person name="Cochrane G."/>
            <person name="Meng A."/>
            <person name="Brown T."/>
            <person name="Cohen L."/>
        </authorList>
    </citation>
    <scope>NUCLEOTIDE SEQUENCE</scope>
    <source>
        <strain evidence="2">CCMP1510</strain>
    </source>
</reference>
<feature type="transmembrane region" description="Helical" evidence="1">
    <location>
        <begin position="6"/>
        <end position="31"/>
    </location>
</feature>